<organism evidence="2">
    <name type="scientific">marine sediment metagenome</name>
    <dbReference type="NCBI Taxonomy" id="412755"/>
    <lineage>
        <taxon>unclassified sequences</taxon>
        <taxon>metagenomes</taxon>
        <taxon>ecological metagenomes</taxon>
    </lineage>
</organism>
<evidence type="ECO:0000256" key="1">
    <source>
        <dbReference type="SAM" id="MobiDB-lite"/>
    </source>
</evidence>
<proteinExistence type="predicted"/>
<evidence type="ECO:0000313" key="2">
    <source>
        <dbReference type="EMBL" id="GAI96830.1"/>
    </source>
</evidence>
<accession>X1UAD0</accession>
<reference evidence="2" key="1">
    <citation type="journal article" date="2014" name="Front. Microbiol.">
        <title>High frequency of phylogenetically diverse reductive dehalogenase-homologous genes in deep subseafloor sedimentary metagenomes.</title>
        <authorList>
            <person name="Kawai M."/>
            <person name="Futagami T."/>
            <person name="Toyoda A."/>
            <person name="Takaki Y."/>
            <person name="Nishi S."/>
            <person name="Hori S."/>
            <person name="Arai W."/>
            <person name="Tsubouchi T."/>
            <person name="Morono Y."/>
            <person name="Uchiyama I."/>
            <person name="Ito T."/>
            <person name="Fujiyama A."/>
            <person name="Inagaki F."/>
            <person name="Takami H."/>
        </authorList>
    </citation>
    <scope>NUCLEOTIDE SEQUENCE</scope>
    <source>
        <strain evidence="2">Expedition CK06-06</strain>
    </source>
</reference>
<sequence length="108" mass="12886">MLRLEEEKGFDKQRDKRSGNDKELSKAEKQLLKERAERERVREENSKRESLKPFVDFEKDPLGTIKYLCEQGDFQGGYDKRMELFQMITMVQIQKSLKELISVLKSRK</sequence>
<feature type="region of interest" description="Disordered" evidence="1">
    <location>
        <begin position="1"/>
        <end position="48"/>
    </location>
</feature>
<name>X1UAD0_9ZZZZ</name>
<comment type="caution">
    <text evidence="2">The sequence shown here is derived from an EMBL/GenBank/DDBJ whole genome shotgun (WGS) entry which is preliminary data.</text>
</comment>
<gene>
    <name evidence="2" type="ORF">S12H4_39010</name>
</gene>
<dbReference type="AlphaFoldDB" id="X1UAD0"/>
<dbReference type="EMBL" id="BARW01023540">
    <property type="protein sequence ID" value="GAI96830.1"/>
    <property type="molecule type" value="Genomic_DNA"/>
</dbReference>
<protein>
    <submittedName>
        <fullName evidence="2">Uncharacterized protein</fullName>
    </submittedName>
</protein>